<dbReference type="PANTHER" id="PTHR45911">
    <property type="entry name" value="C2 DOMAIN-CONTAINING PROTEIN"/>
    <property type="match status" value="1"/>
</dbReference>
<organism evidence="3 4">
    <name type="scientific">Lepeophtheirus salmonis</name>
    <name type="common">Salmon louse</name>
    <name type="synonym">Caligus salmonis</name>
    <dbReference type="NCBI Taxonomy" id="72036"/>
    <lineage>
        <taxon>Eukaryota</taxon>
        <taxon>Metazoa</taxon>
        <taxon>Ecdysozoa</taxon>
        <taxon>Arthropoda</taxon>
        <taxon>Crustacea</taxon>
        <taxon>Multicrustacea</taxon>
        <taxon>Hexanauplia</taxon>
        <taxon>Copepoda</taxon>
        <taxon>Siphonostomatoida</taxon>
        <taxon>Caligidae</taxon>
        <taxon>Lepeophtheirus</taxon>
    </lineage>
</organism>
<protein>
    <submittedName>
        <fullName evidence="3">PLD1_2</fullName>
        <ecNumber evidence="3">3.1.4.4</ecNumber>
    </submittedName>
</protein>
<gene>
    <name evidence="3" type="ORF">LSAA_12400</name>
</gene>
<dbReference type="InterPro" id="IPR000008">
    <property type="entry name" value="C2_dom"/>
</dbReference>
<keyword evidence="1" id="KW-0479">Metal-binding</keyword>
<dbReference type="AlphaFoldDB" id="A0A7R8HAE3"/>
<dbReference type="InterPro" id="IPR035892">
    <property type="entry name" value="C2_domain_sf"/>
</dbReference>
<keyword evidence="2" id="KW-0106">Calcium</keyword>
<evidence type="ECO:0000313" key="3">
    <source>
        <dbReference type="EMBL" id="CAF2970347.1"/>
    </source>
</evidence>
<dbReference type="Gene3D" id="2.60.40.150">
    <property type="entry name" value="C2 domain"/>
    <property type="match status" value="1"/>
</dbReference>
<dbReference type="SUPFAM" id="SSF49562">
    <property type="entry name" value="C2 domain (Calcium/lipid-binding domain, CaLB)"/>
    <property type="match status" value="1"/>
</dbReference>
<dbReference type="Proteomes" id="UP000675881">
    <property type="component" value="Chromosome 6"/>
</dbReference>
<dbReference type="EMBL" id="HG994585">
    <property type="protein sequence ID" value="CAF2970347.1"/>
    <property type="molecule type" value="Genomic_DNA"/>
</dbReference>
<sequence length="171" mass="19686">MEHKRYYVDPLTRVFVACESATAVESQLFSSRFVVHSKREMEDPYATSTFLHGYILLDIFEATDLPDMEGWLAKVVDNKDLTDAFVDVKLGKAKLAKTSVILNSLFPVWNESYRVEVCHFAEELVFEIRDKDHAYSEFIGEVRLSTRELLNGDTREGWFPIMKKNGNPQAI</sequence>
<evidence type="ECO:0000256" key="2">
    <source>
        <dbReference type="ARBA" id="ARBA00022837"/>
    </source>
</evidence>
<proteinExistence type="predicted"/>
<dbReference type="GO" id="GO:0016020">
    <property type="term" value="C:membrane"/>
    <property type="evidence" value="ECO:0007669"/>
    <property type="project" value="TreeGrafter"/>
</dbReference>
<dbReference type="GO" id="GO:0004630">
    <property type="term" value="F:phospholipase D activity"/>
    <property type="evidence" value="ECO:0007669"/>
    <property type="project" value="UniProtKB-EC"/>
</dbReference>
<evidence type="ECO:0000313" key="4">
    <source>
        <dbReference type="Proteomes" id="UP000675881"/>
    </source>
</evidence>
<evidence type="ECO:0000256" key="1">
    <source>
        <dbReference type="ARBA" id="ARBA00022723"/>
    </source>
</evidence>
<accession>A0A7R8HAE3</accession>
<dbReference type="OrthoDB" id="6330677at2759"/>
<dbReference type="SMART" id="SM00239">
    <property type="entry name" value="C2"/>
    <property type="match status" value="1"/>
</dbReference>
<dbReference type="GO" id="GO:0005509">
    <property type="term" value="F:calcium ion binding"/>
    <property type="evidence" value="ECO:0007669"/>
    <property type="project" value="TreeGrafter"/>
</dbReference>
<name>A0A7R8HAE3_LEPSM</name>
<dbReference type="PROSITE" id="PS50004">
    <property type="entry name" value="C2"/>
    <property type="match status" value="1"/>
</dbReference>
<dbReference type="EC" id="3.1.4.4" evidence="3"/>
<dbReference type="PANTHER" id="PTHR45911:SF4">
    <property type="entry name" value="MULTIPLE C2 AND TRANSMEMBRANE DOMAIN-CONTAINING PROTEIN"/>
    <property type="match status" value="1"/>
</dbReference>
<dbReference type="Pfam" id="PF00168">
    <property type="entry name" value="C2"/>
    <property type="match status" value="1"/>
</dbReference>
<keyword evidence="3" id="KW-0378">Hydrolase</keyword>
<reference evidence="3" key="1">
    <citation type="submission" date="2021-02" db="EMBL/GenBank/DDBJ databases">
        <authorList>
            <person name="Bekaert M."/>
        </authorList>
    </citation>
    <scope>NUCLEOTIDE SEQUENCE</scope>
    <source>
        <strain evidence="3">IoA-00</strain>
    </source>
</reference>
<keyword evidence="4" id="KW-1185">Reference proteome</keyword>